<name>A0A9D4DDZ5_DREPO</name>
<gene>
    <name evidence="2" type="ORF">DPMN_181666</name>
</gene>
<accession>A0A9D4DDZ5</accession>
<dbReference type="EMBL" id="JAIWYP010000010">
    <property type="protein sequence ID" value="KAH3747243.1"/>
    <property type="molecule type" value="Genomic_DNA"/>
</dbReference>
<proteinExistence type="predicted"/>
<protein>
    <submittedName>
        <fullName evidence="2">Uncharacterized protein</fullName>
    </submittedName>
</protein>
<keyword evidence="1" id="KW-0732">Signal</keyword>
<dbReference type="Proteomes" id="UP000828390">
    <property type="component" value="Unassembled WGS sequence"/>
</dbReference>
<keyword evidence="3" id="KW-1185">Reference proteome</keyword>
<organism evidence="2 3">
    <name type="scientific">Dreissena polymorpha</name>
    <name type="common">Zebra mussel</name>
    <name type="synonym">Mytilus polymorpha</name>
    <dbReference type="NCBI Taxonomy" id="45954"/>
    <lineage>
        <taxon>Eukaryota</taxon>
        <taxon>Metazoa</taxon>
        <taxon>Spiralia</taxon>
        <taxon>Lophotrochozoa</taxon>
        <taxon>Mollusca</taxon>
        <taxon>Bivalvia</taxon>
        <taxon>Autobranchia</taxon>
        <taxon>Heteroconchia</taxon>
        <taxon>Euheterodonta</taxon>
        <taxon>Imparidentia</taxon>
        <taxon>Neoheterodontei</taxon>
        <taxon>Myida</taxon>
        <taxon>Dreissenoidea</taxon>
        <taxon>Dreissenidae</taxon>
        <taxon>Dreissena</taxon>
    </lineage>
</organism>
<reference evidence="2" key="2">
    <citation type="submission" date="2020-11" db="EMBL/GenBank/DDBJ databases">
        <authorList>
            <person name="McCartney M.A."/>
            <person name="Auch B."/>
            <person name="Kono T."/>
            <person name="Mallez S."/>
            <person name="Becker A."/>
            <person name="Gohl D.M."/>
            <person name="Silverstein K.A.T."/>
            <person name="Koren S."/>
            <person name="Bechman K.B."/>
            <person name="Herman A."/>
            <person name="Abrahante J.E."/>
            <person name="Garbe J."/>
        </authorList>
    </citation>
    <scope>NUCLEOTIDE SEQUENCE</scope>
    <source>
        <strain evidence="2">Duluth1</strain>
        <tissue evidence="2">Whole animal</tissue>
    </source>
</reference>
<feature type="chain" id="PRO_5038887664" evidence="1">
    <location>
        <begin position="21"/>
        <end position="289"/>
    </location>
</feature>
<feature type="signal peptide" evidence="1">
    <location>
        <begin position="1"/>
        <end position="20"/>
    </location>
</feature>
<reference evidence="2" key="1">
    <citation type="journal article" date="2019" name="bioRxiv">
        <title>The Genome of the Zebra Mussel, Dreissena polymorpha: A Resource for Invasive Species Research.</title>
        <authorList>
            <person name="McCartney M.A."/>
            <person name="Auch B."/>
            <person name="Kono T."/>
            <person name="Mallez S."/>
            <person name="Zhang Y."/>
            <person name="Obille A."/>
            <person name="Becker A."/>
            <person name="Abrahante J.E."/>
            <person name="Garbe J."/>
            <person name="Badalamenti J.P."/>
            <person name="Herman A."/>
            <person name="Mangelson H."/>
            <person name="Liachko I."/>
            <person name="Sullivan S."/>
            <person name="Sone E.D."/>
            <person name="Koren S."/>
            <person name="Silverstein K.A.T."/>
            <person name="Beckman K.B."/>
            <person name="Gohl D.M."/>
        </authorList>
    </citation>
    <scope>NUCLEOTIDE SEQUENCE</scope>
    <source>
        <strain evidence="2">Duluth1</strain>
        <tissue evidence="2">Whole animal</tissue>
    </source>
</reference>
<evidence type="ECO:0000313" key="3">
    <source>
        <dbReference type="Proteomes" id="UP000828390"/>
    </source>
</evidence>
<dbReference type="Gene3D" id="2.60.120.260">
    <property type="entry name" value="Galactose-binding domain-like"/>
    <property type="match status" value="1"/>
</dbReference>
<evidence type="ECO:0000313" key="2">
    <source>
        <dbReference type="EMBL" id="KAH3747243.1"/>
    </source>
</evidence>
<sequence>MLDAEQLLLLCTLFISSAYASTVKTFQLENIIGGPGFPRTPWRSGASKSSSLRVFQGDKVIINLCLLEPTTVSVSGLQYSNDGGSDQIDFWVNNVFVGYVTTLVNADGLGNNWNQFRPNGPVGIGVKLSAGKHTLVIAVDKSDCYGVELDSLNMAVDTDMVDELFWCDSQLLYAPDPTKCASELDSRRLSHIFLPQESPKSEMRLSKITDSVTTSLPPSTENTAAYLVTPTSGSAMRTSVSLLPASSRKPAQGTDTEASEGDIILSGPHMVEIFGSVKLVDANNSNTSL</sequence>
<dbReference type="AlphaFoldDB" id="A0A9D4DDZ5"/>
<evidence type="ECO:0000256" key="1">
    <source>
        <dbReference type="SAM" id="SignalP"/>
    </source>
</evidence>
<comment type="caution">
    <text evidence="2">The sequence shown here is derived from an EMBL/GenBank/DDBJ whole genome shotgun (WGS) entry which is preliminary data.</text>
</comment>